<dbReference type="WBParaSite" id="SBAD_0000015701-mRNA-1">
    <property type="protein sequence ID" value="SBAD_0000015701-mRNA-1"/>
    <property type="gene ID" value="SBAD_0000015701"/>
</dbReference>
<evidence type="ECO:0000313" key="3">
    <source>
        <dbReference type="EMBL" id="VDO80079.1"/>
    </source>
</evidence>
<keyword evidence="2" id="KW-1133">Transmembrane helix</keyword>
<proteinExistence type="predicted"/>
<evidence type="ECO:0000256" key="2">
    <source>
        <dbReference type="SAM" id="Phobius"/>
    </source>
</evidence>
<keyword evidence="4" id="KW-1185">Reference proteome</keyword>
<keyword evidence="2" id="KW-0472">Membrane</keyword>
<feature type="compositionally biased region" description="Basic and acidic residues" evidence="1">
    <location>
        <begin position="333"/>
        <end position="349"/>
    </location>
</feature>
<dbReference type="Proteomes" id="UP000270296">
    <property type="component" value="Unassembled WGS sequence"/>
</dbReference>
<protein>
    <submittedName>
        <fullName evidence="5">F-BAR domain-containing protein</fullName>
    </submittedName>
</protein>
<evidence type="ECO:0000256" key="1">
    <source>
        <dbReference type="SAM" id="MobiDB-lite"/>
    </source>
</evidence>
<dbReference type="EMBL" id="UZAM01000234">
    <property type="protein sequence ID" value="VDO80079.1"/>
    <property type="molecule type" value="Genomic_DNA"/>
</dbReference>
<dbReference type="AlphaFoldDB" id="A0A183I951"/>
<reference evidence="5" key="1">
    <citation type="submission" date="2016-06" db="UniProtKB">
        <authorList>
            <consortium name="WormBaseParasite"/>
        </authorList>
    </citation>
    <scope>IDENTIFICATION</scope>
</reference>
<dbReference type="OrthoDB" id="10061535at2759"/>
<gene>
    <name evidence="3" type="ORF">SBAD_LOCUS145</name>
</gene>
<feature type="transmembrane region" description="Helical" evidence="2">
    <location>
        <begin position="18"/>
        <end position="41"/>
    </location>
</feature>
<organism evidence="5">
    <name type="scientific">Soboliphyme baturini</name>
    <dbReference type="NCBI Taxonomy" id="241478"/>
    <lineage>
        <taxon>Eukaryota</taxon>
        <taxon>Metazoa</taxon>
        <taxon>Ecdysozoa</taxon>
        <taxon>Nematoda</taxon>
        <taxon>Enoplea</taxon>
        <taxon>Dorylaimia</taxon>
        <taxon>Dioctophymatida</taxon>
        <taxon>Dioctophymatoidea</taxon>
        <taxon>Soboliphymatidae</taxon>
        <taxon>Soboliphyme</taxon>
    </lineage>
</organism>
<feature type="region of interest" description="Disordered" evidence="1">
    <location>
        <begin position="328"/>
        <end position="349"/>
    </location>
</feature>
<name>A0A183I951_9BILA</name>
<evidence type="ECO:0000313" key="5">
    <source>
        <dbReference type="WBParaSite" id="SBAD_0000015701-mRNA-1"/>
    </source>
</evidence>
<keyword evidence="2" id="KW-0812">Transmembrane</keyword>
<reference evidence="3 4" key="2">
    <citation type="submission" date="2018-11" db="EMBL/GenBank/DDBJ databases">
        <authorList>
            <consortium name="Pathogen Informatics"/>
        </authorList>
    </citation>
    <scope>NUCLEOTIDE SEQUENCE [LARGE SCALE GENOMIC DNA]</scope>
</reference>
<accession>A0A183I951</accession>
<evidence type="ECO:0000313" key="4">
    <source>
        <dbReference type="Proteomes" id="UP000270296"/>
    </source>
</evidence>
<sequence length="349" mass="41232">SRSYFVRLDYAVWRQIKIYAVFVGIFTSLCFFILNITLLLIRRLVGWHLAKVERTGRVQNILEAMERCRQRQMDSLYEKYTTGIQQICENYRQQLEQLRKGYTQQSERFRDYRTAQIDAVTQHIDFIREGYAQQAGRVWEYGSKQMERLWDSYRRQVNRLRTFTISYRFRVMRQHKIKQKYWNKILASFNWDLYKLPSPKVIFIDPKTSQLPRISPEELANTKPVIKVPKISIISADAGDDDFDEHIDVDGATYSAIAEDPFSSRFNIRSSDGYRQPLQRDRNVEEHNGEGTMLLKHCSSHTSLITIDSDKKRLNDYECDENQKAFNESTFRSPDDGVELKSNEGHVAF</sequence>